<accession>A0A8D9G342</accession>
<feature type="compositionally biased region" description="Basic and acidic residues" evidence="1">
    <location>
        <begin position="62"/>
        <end position="71"/>
    </location>
</feature>
<feature type="compositionally biased region" description="Basic and acidic residues" evidence="1">
    <location>
        <begin position="23"/>
        <end position="44"/>
    </location>
</feature>
<proteinExistence type="predicted"/>
<gene>
    <name evidence="2" type="ORF">BRAPAZ1V2_A09P67630.2</name>
</gene>
<dbReference type="Proteomes" id="UP000694005">
    <property type="component" value="Chromosome A09"/>
</dbReference>
<organism evidence="2 3">
    <name type="scientific">Brassica campestris</name>
    <name type="common">Field mustard</name>
    <dbReference type="NCBI Taxonomy" id="3711"/>
    <lineage>
        <taxon>Eukaryota</taxon>
        <taxon>Viridiplantae</taxon>
        <taxon>Streptophyta</taxon>
        <taxon>Embryophyta</taxon>
        <taxon>Tracheophyta</taxon>
        <taxon>Spermatophyta</taxon>
        <taxon>Magnoliopsida</taxon>
        <taxon>eudicotyledons</taxon>
        <taxon>Gunneridae</taxon>
        <taxon>Pentapetalae</taxon>
        <taxon>rosids</taxon>
        <taxon>malvids</taxon>
        <taxon>Brassicales</taxon>
        <taxon>Brassicaceae</taxon>
        <taxon>Brassiceae</taxon>
        <taxon>Brassica</taxon>
    </lineage>
</organism>
<evidence type="ECO:0000256" key="1">
    <source>
        <dbReference type="SAM" id="MobiDB-lite"/>
    </source>
</evidence>
<evidence type="ECO:0000313" key="3">
    <source>
        <dbReference type="Proteomes" id="UP000694005"/>
    </source>
</evidence>
<feature type="non-terminal residue" evidence="2">
    <location>
        <position position="1"/>
    </location>
</feature>
<sequence length="79" mass="8733">DQTREENGNTVERNGIVGGGRRRSSESDVVRGRWRSGEIGDRRTGGGGGRSGGGGCKRRSRKSESCRDRRAWSRWGRRG</sequence>
<name>A0A8D9G342_BRACM</name>
<protein>
    <submittedName>
        <fullName evidence="2">Uncharacterized protein</fullName>
    </submittedName>
</protein>
<reference evidence="2 3" key="1">
    <citation type="submission" date="2021-07" db="EMBL/GenBank/DDBJ databases">
        <authorList>
            <consortium name="Genoscope - CEA"/>
            <person name="William W."/>
        </authorList>
    </citation>
    <scope>NUCLEOTIDE SEQUENCE [LARGE SCALE GENOMIC DNA]</scope>
</reference>
<feature type="compositionally biased region" description="Gly residues" evidence="1">
    <location>
        <begin position="45"/>
        <end position="55"/>
    </location>
</feature>
<evidence type="ECO:0000313" key="2">
    <source>
        <dbReference type="EMBL" id="CAG7866296.1"/>
    </source>
</evidence>
<dbReference type="EMBL" id="LS974625">
    <property type="protein sequence ID" value="CAG7866296.1"/>
    <property type="molecule type" value="Genomic_DNA"/>
</dbReference>
<dbReference type="Gramene" id="A09p67630.2_BraZ1">
    <property type="protein sequence ID" value="A09p67630.2_BraZ1.CDS.1"/>
    <property type="gene ID" value="A09g67630.2_BraZ1"/>
</dbReference>
<dbReference type="AlphaFoldDB" id="A0A8D9G342"/>
<feature type="region of interest" description="Disordered" evidence="1">
    <location>
        <begin position="1"/>
        <end position="79"/>
    </location>
</feature>